<dbReference type="Pfam" id="PF13607">
    <property type="entry name" value="Succ_CoA_lig"/>
    <property type="match status" value="1"/>
</dbReference>
<comment type="similarity">
    <text evidence="4">In the N-terminal section; belongs to the acetate CoA ligase alpha subunit family.</text>
</comment>
<keyword evidence="2 5" id="KW-0547">Nucleotide-binding</keyword>
<reference evidence="8 9" key="1">
    <citation type="submission" date="2019-02" db="EMBL/GenBank/DDBJ databases">
        <title>Deep-cultivation of Planctomycetes and their phenomic and genomic characterization uncovers novel biology.</title>
        <authorList>
            <person name="Wiegand S."/>
            <person name="Jogler M."/>
            <person name="Boedeker C."/>
            <person name="Pinto D."/>
            <person name="Vollmers J."/>
            <person name="Rivas-Marin E."/>
            <person name="Kohn T."/>
            <person name="Peeters S.H."/>
            <person name="Heuer A."/>
            <person name="Rast P."/>
            <person name="Oberbeckmann S."/>
            <person name="Bunk B."/>
            <person name="Jeske O."/>
            <person name="Meyerdierks A."/>
            <person name="Storesund J.E."/>
            <person name="Kallscheuer N."/>
            <person name="Luecker S."/>
            <person name="Lage O.M."/>
            <person name="Pohl T."/>
            <person name="Merkel B.J."/>
            <person name="Hornburger P."/>
            <person name="Mueller R.-W."/>
            <person name="Bruemmer F."/>
            <person name="Labrenz M."/>
            <person name="Spormann A.M."/>
            <person name="Op Den Camp H."/>
            <person name="Overmann J."/>
            <person name="Amann R."/>
            <person name="Jetten M.S.M."/>
            <person name="Mascher T."/>
            <person name="Medema M.H."/>
            <person name="Devos D.P."/>
            <person name="Kaster A.-K."/>
            <person name="Ovreas L."/>
            <person name="Rohde M."/>
            <person name="Galperin M.Y."/>
            <person name="Jogler C."/>
        </authorList>
    </citation>
    <scope>NUCLEOTIDE SEQUENCE [LARGE SCALE GENOMIC DNA]</scope>
    <source>
        <strain evidence="8 9">Poly41</strain>
    </source>
</reference>
<keyword evidence="3 5" id="KW-0067">ATP-binding</keyword>
<protein>
    <submittedName>
        <fullName evidence="8">Succinyl-CoA ligase [ADP-forming] subunit alpha</fullName>
        <ecNumber evidence="8">6.2.1.5</ecNumber>
    </submittedName>
</protein>
<dbReference type="Gene3D" id="3.30.1490.20">
    <property type="entry name" value="ATP-grasp fold, A domain"/>
    <property type="match status" value="1"/>
</dbReference>
<dbReference type="Gene3D" id="3.30.470.20">
    <property type="entry name" value="ATP-grasp fold, B domain"/>
    <property type="match status" value="1"/>
</dbReference>
<dbReference type="Proteomes" id="UP000319143">
    <property type="component" value="Unassembled WGS sequence"/>
</dbReference>
<dbReference type="Pfam" id="PF19045">
    <property type="entry name" value="Ligase_CoA_2"/>
    <property type="match status" value="1"/>
</dbReference>
<dbReference type="InterPro" id="IPR016102">
    <property type="entry name" value="Succinyl-CoA_synth-like"/>
</dbReference>
<evidence type="ECO:0000259" key="7">
    <source>
        <dbReference type="PROSITE" id="PS51186"/>
    </source>
</evidence>
<dbReference type="InterPro" id="IPR000182">
    <property type="entry name" value="GNAT_dom"/>
</dbReference>
<dbReference type="SMART" id="SM00881">
    <property type="entry name" value="CoA_binding"/>
    <property type="match status" value="1"/>
</dbReference>
<dbReference type="Pfam" id="PF13549">
    <property type="entry name" value="ATP-grasp_5"/>
    <property type="match status" value="1"/>
</dbReference>
<dbReference type="InterPro" id="IPR013815">
    <property type="entry name" value="ATP_grasp_subdomain_1"/>
</dbReference>
<organism evidence="8 9">
    <name type="scientific">Novipirellula artificiosorum</name>
    <dbReference type="NCBI Taxonomy" id="2528016"/>
    <lineage>
        <taxon>Bacteria</taxon>
        <taxon>Pseudomonadati</taxon>
        <taxon>Planctomycetota</taxon>
        <taxon>Planctomycetia</taxon>
        <taxon>Pirellulales</taxon>
        <taxon>Pirellulaceae</taxon>
        <taxon>Novipirellula</taxon>
    </lineage>
</organism>
<dbReference type="OrthoDB" id="9807426at2"/>
<dbReference type="InterPro" id="IPR003781">
    <property type="entry name" value="CoA-bd"/>
</dbReference>
<accession>A0A5C6DHB6</accession>
<name>A0A5C6DHB6_9BACT</name>
<dbReference type="SUPFAM" id="SSF51735">
    <property type="entry name" value="NAD(P)-binding Rossmann-fold domains"/>
    <property type="match status" value="1"/>
</dbReference>
<dbReference type="PANTHER" id="PTHR43334">
    <property type="entry name" value="ACETATE--COA LIGASE [ADP-FORMING]"/>
    <property type="match status" value="1"/>
</dbReference>
<dbReference type="InterPro" id="IPR051538">
    <property type="entry name" value="Acyl-CoA_Synth/Transferase"/>
</dbReference>
<dbReference type="Pfam" id="PF13380">
    <property type="entry name" value="CoA_binding_2"/>
    <property type="match status" value="1"/>
</dbReference>
<evidence type="ECO:0000256" key="5">
    <source>
        <dbReference type="PROSITE-ProRule" id="PRU00409"/>
    </source>
</evidence>
<feature type="domain" description="N-acetyltransferase" evidence="7">
    <location>
        <begin position="745"/>
        <end position="900"/>
    </location>
</feature>
<dbReference type="GO" id="GO:0043758">
    <property type="term" value="F:acetate-CoA ligase (ADP-forming) activity"/>
    <property type="evidence" value="ECO:0007669"/>
    <property type="project" value="InterPro"/>
</dbReference>
<evidence type="ECO:0000256" key="2">
    <source>
        <dbReference type="ARBA" id="ARBA00022741"/>
    </source>
</evidence>
<dbReference type="InterPro" id="IPR036291">
    <property type="entry name" value="NAD(P)-bd_dom_sf"/>
</dbReference>
<gene>
    <name evidence="8" type="primary">sucD_2</name>
    <name evidence="8" type="ORF">Poly41_38010</name>
</gene>
<evidence type="ECO:0000256" key="1">
    <source>
        <dbReference type="ARBA" id="ARBA00022598"/>
    </source>
</evidence>
<dbReference type="SUPFAM" id="SSF52210">
    <property type="entry name" value="Succinyl-CoA synthetase domains"/>
    <property type="match status" value="2"/>
</dbReference>
<dbReference type="GO" id="GO:0016747">
    <property type="term" value="F:acyltransferase activity, transferring groups other than amino-acyl groups"/>
    <property type="evidence" value="ECO:0007669"/>
    <property type="project" value="InterPro"/>
</dbReference>
<sequence length="900" mass="98611">MPIRNLDKIFSAKSVAILGASQRKLSVGNTVIKNLLGGGYSGQIYPINPRFDQIEGVACHASVADLPSPADLAVICTAAGSVPDVVGRCGEAGIRGLVILSAGFREVGSRGIELEQEILRVKKRYEGMRIIGPNCLGIMSPHSGLNASFASDSPLKGRVAFISQSGALCTAVLDWALEEQIGFSHFVSVGNMLDVGIADLIDYFSMDRWTDSIILYVESITNARQFMSASRAFTRSKPIIAYKAGRFAESALAASSHTGAMMGVDSVYEAAFSRAGIVRVQEMDSLFDCAGLLARQKQPKGPRLAIVTNAGGPGVMATDALLQRQGTLATLSELTMQELNQSLPAAWSHGNPVDILGDAPPQRFGDAVQQVLADKNVDGVLVVLSPQAMTDPTESAKQVIQVAKRSHKPVLTAWMGGARVRAGIDCLNLAGVPSYATPEKAVSAFMYLVQYARNREYLYETPRSIPIRFDIDRDRVQSDFVNLQSEGQQSDGKRTLSEVASKSLLEAYQIPTTKTFVAGSKEDAVDLAEQVGYPVVMKIHSPEITHKSDVGGVMLNLANREEVIEAFGTITTRAKRKCPEARINGVTIQKMYAKPYGRELIVGAKRDPVFGSVLMVGAGGTMAELLQDNAFELPPLSETLARRMLQSLRAWPMLQEFRGKPPVDLDRLVNMLMRISYLVANHPEIAEIDINPLFVTPDDAIALDARIFLDTTPAVTPATAYSHLAIRPYPSEFMKDITLEDGTRMRLRPIKPEDEPLWCNLVASCSPETIQMRFRYMFKATTHEMATRFCFTDYDREIAIVAEIEKEGEPTFVGVGRLIADVDHREAEYAVLVSDLWQGQGLGAILTDYCLDLCDRWNIHQVIAEMSPMNKRMIDIFVHRGFQLDRSVASDVVIAKKKLI</sequence>
<dbReference type="Gene3D" id="3.40.630.30">
    <property type="match status" value="1"/>
</dbReference>
<evidence type="ECO:0000259" key="6">
    <source>
        <dbReference type="PROSITE" id="PS50975"/>
    </source>
</evidence>
<proteinExistence type="inferred from homology"/>
<dbReference type="PANTHER" id="PTHR43334:SF1">
    <property type="entry name" value="3-HYDROXYPROPIONATE--COA LIGASE [ADP-FORMING]"/>
    <property type="match status" value="1"/>
</dbReference>
<dbReference type="RefSeq" id="WP_146528091.1">
    <property type="nucleotide sequence ID" value="NZ_SJPV01000006.1"/>
</dbReference>
<dbReference type="InterPro" id="IPR016181">
    <property type="entry name" value="Acyl_CoA_acyltransferase"/>
</dbReference>
<dbReference type="Gene3D" id="3.40.50.720">
    <property type="entry name" value="NAD(P)-binding Rossmann-like Domain"/>
    <property type="match status" value="1"/>
</dbReference>
<dbReference type="EC" id="6.2.1.5" evidence="8"/>
<keyword evidence="1 8" id="KW-0436">Ligase</keyword>
<dbReference type="InterPro" id="IPR011761">
    <property type="entry name" value="ATP-grasp"/>
</dbReference>
<dbReference type="FunFam" id="3.30.1490.20:FF:000020">
    <property type="entry name" value="Protein lysine acetyltransferase"/>
    <property type="match status" value="1"/>
</dbReference>
<keyword evidence="9" id="KW-1185">Reference proteome</keyword>
<feature type="domain" description="ATP-grasp" evidence="6">
    <location>
        <begin position="502"/>
        <end position="538"/>
    </location>
</feature>
<dbReference type="InterPro" id="IPR043938">
    <property type="entry name" value="Ligase_CoA_dom"/>
</dbReference>
<dbReference type="SUPFAM" id="SSF55729">
    <property type="entry name" value="Acyl-CoA N-acyltransferases (Nat)"/>
    <property type="match status" value="1"/>
</dbReference>
<dbReference type="SUPFAM" id="SSF56059">
    <property type="entry name" value="Glutathione synthetase ATP-binding domain-like"/>
    <property type="match status" value="1"/>
</dbReference>
<dbReference type="EMBL" id="SJPV01000006">
    <property type="protein sequence ID" value="TWU36048.1"/>
    <property type="molecule type" value="Genomic_DNA"/>
</dbReference>
<dbReference type="AlphaFoldDB" id="A0A5C6DHB6"/>
<evidence type="ECO:0000313" key="9">
    <source>
        <dbReference type="Proteomes" id="UP000319143"/>
    </source>
</evidence>
<dbReference type="PROSITE" id="PS51186">
    <property type="entry name" value="GNAT"/>
    <property type="match status" value="1"/>
</dbReference>
<evidence type="ECO:0000256" key="3">
    <source>
        <dbReference type="ARBA" id="ARBA00022840"/>
    </source>
</evidence>
<dbReference type="Gene3D" id="3.40.50.261">
    <property type="entry name" value="Succinyl-CoA synthetase domains"/>
    <property type="match status" value="2"/>
</dbReference>
<evidence type="ECO:0000256" key="4">
    <source>
        <dbReference type="ARBA" id="ARBA00060888"/>
    </source>
</evidence>
<comment type="caution">
    <text evidence="8">The sequence shown here is derived from an EMBL/GenBank/DDBJ whole genome shotgun (WGS) entry which is preliminary data.</text>
</comment>
<dbReference type="GO" id="GO:0005524">
    <property type="term" value="F:ATP binding"/>
    <property type="evidence" value="ECO:0007669"/>
    <property type="project" value="UniProtKB-UniRule"/>
</dbReference>
<dbReference type="PROSITE" id="PS50975">
    <property type="entry name" value="ATP_GRASP"/>
    <property type="match status" value="1"/>
</dbReference>
<evidence type="ECO:0000313" key="8">
    <source>
        <dbReference type="EMBL" id="TWU36048.1"/>
    </source>
</evidence>
<dbReference type="Pfam" id="PF13302">
    <property type="entry name" value="Acetyltransf_3"/>
    <property type="match status" value="1"/>
</dbReference>
<dbReference type="GO" id="GO:0004775">
    <property type="term" value="F:succinate-CoA ligase (ADP-forming) activity"/>
    <property type="evidence" value="ECO:0007669"/>
    <property type="project" value="UniProtKB-EC"/>
</dbReference>
<dbReference type="InterPro" id="IPR032875">
    <property type="entry name" value="Succ_CoA_lig_flav_dom"/>
</dbReference>
<dbReference type="GO" id="GO:0046872">
    <property type="term" value="F:metal ion binding"/>
    <property type="evidence" value="ECO:0007669"/>
    <property type="project" value="InterPro"/>
</dbReference>